<evidence type="ECO:0000259" key="9">
    <source>
        <dbReference type="PROSITE" id="PS51194"/>
    </source>
</evidence>
<sequence length="460" mass="50327">MPSSFNSLPLSADMLGNLETLNYTEMTPIQAEALPLILEGRDLIAKAKTGSGKTAAFGVGLLHHLRVDNYRVQALVLCPTRELADQVAKELRRLARATHNVKILTLCGGMPLGPQVGSLEHGAHIVVGTPGRIQEHLRKGTLKLEDVSTLVLDEADRMLDMGFTDAIQAIIGECPSERQTLLFSATYPDQIAQLAAHYLREPAEVSVESLHPKNQIQQFFYEVEDRADKYPLVERLLAHHQAESTVIFCHTKKDCQDLADRLSDDGYSALALHGDLEQRDRDQVLIRFANKSCANLVATDVAARGLDIKALDLVINFEPPQDPEVYIHRIGRTGRAGQEGVAVSLVTPAEGHRVNRIQALLGETAHWGEAGQLPDPGTGVMQPPMVTLCIDGGKKNKIRPGDLLGALTGEAGFRAEQIGKIDIFPLRSYVAVSREIGKAALQRLMDGKVKGRKVKVRLLK</sequence>
<reference evidence="11" key="2">
    <citation type="submission" date="2020-09" db="EMBL/GenBank/DDBJ databases">
        <authorList>
            <person name="Sun Q."/>
            <person name="Kim S."/>
        </authorList>
    </citation>
    <scope>NUCLEOTIDE SEQUENCE</scope>
    <source>
        <strain evidence="11">KCTC 22169</strain>
    </source>
</reference>
<dbReference type="InterPro" id="IPR044742">
    <property type="entry name" value="DEAD/DEAH_RhlB"/>
</dbReference>
<evidence type="ECO:0000259" key="10">
    <source>
        <dbReference type="PROSITE" id="PS51195"/>
    </source>
</evidence>
<dbReference type="PROSITE" id="PS00039">
    <property type="entry name" value="DEAD_ATP_HELICASE"/>
    <property type="match status" value="1"/>
</dbReference>
<evidence type="ECO:0000256" key="6">
    <source>
        <dbReference type="PROSITE-ProRule" id="PRU00552"/>
    </source>
</evidence>
<dbReference type="InterPro" id="IPR014001">
    <property type="entry name" value="Helicase_ATP-bd"/>
</dbReference>
<comment type="similarity">
    <text evidence="5 7">Belongs to the DEAD box helicase family.</text>
</comment>
<evidence type="ECO:0000256" key="7">
    <source>
        <dbReference type="RuleBase" id="RU000492"/>
    </source>
</evidence>
<dbReference type="EMBL" id="BMXR01000001">
    <property type="protein sequence ID" value="GGX38829.1"/>
    <property type="molecule type" value="Genomic_DNA"/>
</dbReference>
<proteinExistence type="inferred from homology"/>
<dbReference type="PROSITE" id="PS51194">
    <property type="entry name" value="HELICASE_CTER"/>
    <property type="match status" value="1"/>
</dbReference>
<feature type="domain" description="DEAD-box RNA helicase Q" evidence="10">
    <location>
        <begin position="3"/>
        <end position="31"/>
    </location>
</feature>
<dbReference type="Pfam" id="PF00271">
    <property type="entry name" value="Helicase_C"/>
    <property type="match status" value="1"/>
</dbReference>
<comment type="caution">
    <text evidence="11">The sequence shown here is derived from an EMBL/GenBank/DDBJ whole genome shotgun (WGS) entry which is preliminary data.</text>
</comment>
<keyword evidence="2 7" id="KW-0378">Hydrolase</keyword>
<dbReference type="GO" id="GO:0005524">
    <property type="term" value="F:ATP binding"/>
    <property type="evidence" value="ECO:0007669"/>
    <property type="project" value="UniProtKB-KW"/>
</dbReference>
<dbReference type="GO" id="GO:0005829">
    <property type="term" value="C:cytosol"/>
    <property type="evidence" value="ECO:0007669"/>
    <property type="project" value="TreeGrafter"/>
</dbReference>
<dbReference type="PROSITE" id="PS51195">
    <property type="entry name" value="Q_MOTIF"/>
    <property type="match status" value="1"/>
</dbReference>
<dbReference type="GO" id="GO:0003724">
    <property type="term" value="F:RNA helicase activity"/>
    <property type="evidence" value="ECO:0007669"/>
    <property type="project" value="InterPro"/>
</dbReference>
<reference evidence="11" key="1">
    <citation type="journal article" date="2014" name="Int. J. Syst. Evol. Microbiol.">
        <title>Complete genome sequence of Corynebacterium casei LMG S-19264T (=DSM 44701T), isolated from a smear-ripened cheese.</title>
        <authorList>
            <consortium name="US DOE Joint Genome Institute (JGI-PGF)"/>
            <person name="Walter F."/>
            <person name="Albersmeier A."/>
            <person name="Kalinowski J."/>
            <person name="Ruckert C."/>
        </authorList>
    </citation>
    <scope>NUCLEOTIDE SEQUENCE</scope>
    <source>
        <strain evidence="11">KCTC 22169</strain>
    </source>
</reference>
<dbReference type="PANTHER" id="PTHR47959:SF1">
    <property type="entry name" value="ATP-DEPENDENT RNA HELICASE DBPA"/>
    <property type="match status" value="1"/>
</dbReference>
<evidence type="ECO:0000313" key="11">
    <source>
        <dbReference type="EMBL" id="GGX38829.1"/>
    </source>
</evidence>
<dbReference type="PROSITE" id="PS51192">
    <property type="entry name" value="HELICASE_ATP_BIND_1"/>
    <property type="match status" value="1"/>
</dbReference>
<evidence type="ECO:0000256" key="1">
    <source>
        <dbReference type="ARBA" id="ARBA00022741"/>
    </source>
</evidence>
<feature type="domain" description="Helicase C-terminal" evidence="9">
    <location>
        <begin position="215"/>
        <end position="381"/>
    </location>
</feature>
<protein>
    <submittedName>
        <fullName evidence="11">ATP-dependent RNA helicase</fullName>
    </submittedName>
</protein>
<dbReference type="Pfam" id="PF00270">
    <property type="entry name" value="DEAD"/>
    <property type="match status" value="1"/>
</dbReference>
<dbReference type="InterPro" id="IPR012677">
    <property type="entry name" value="Nucleotide-bd_a/b_plait_sf"/>
</dbReference>
<dbReference type="AlphaFoldDB" id="A0A918N5F2"/>
<dbReference type="Gene3D" id="3.40.50.300">
    <property type="entry name" value="P-loop containing nucleotide triphosphate hydrolases"/>
    <property type="match status" value="2"/>
</dbReference>
<dbReference type="CDD" id="cd18787">
    <property type="entry name" value="SF2_C_DEAD"/>
    <property type="match status" value="1"/>
</dbReference>
<dbReference type="NCBIfam" id="NF008744">
    <property type="entry name" value="PRK11776.1"/>
    <property type="match status" value="1"/>
</dbReference>
<evidence type="ECO:0000256" key="3">
    <source>
        <dbReference type="ARBA" id="ARBA00022806"/>
    </source>
</evidence>
<dbReference type="CDD" id="cd00268">
    <property type="entry name" value="DEADc"/>
    <property type="match status" value="1"/>
</dbReference>
<gene>
    <name evidence="11" type="primary">dbpA</name>
    <name evidence="11" type="ORF">GCM10007392_01340</name>
</gene>
<evidence type="ECO:0000313" key="12">
    <source>
        <dbReference type="Proteomes" id="UP000626148"/>
    </source>
</evidence>
<dbReference type="Pfam" id="PF03880">
    <property type="entry name" value="DbpA"/>
    <property type="match status" value="1"/>
</dbReference>
<evidence type="ECO:0000256" key="2">
    <source>
        <dbReference type="ARBA" id="ARBA00022801"/>
    </source>
</evidence>
<dbReference type="InterPro" id="IPR001650">
    <property type="entry name" value="Helicase_C-like"/>
</dbReference>
<dbReference type="InterPro" id="IPR050079">
    <property type="entry name" value="DEAD_box_RNA_helicase"/>
</dbReference>
<feature type="domain" description="Helicase ATP-binding" evidence="8">
    <location>
        <begin position="34"/>
        <end position="205"/>
    </location>
</feature>
<dbReference type="CDD" id="cd12501">
    <property type="entry name" value="RRM_EcDbpA_like"/>
    <property type="match status" value="1"/>
</dbReference>
<keyword evidence="1 7" id="KW-0547">Nucleotide-binding</keyword>
<evidence type="ECO:0000256" key="5">
    <source>
        <dbReference type="ARBA" id="ARBA00038437"/>
    </source>
</evidence>
<dbReference type="SMART" id="SM00487">
    <property type="entry name" value="DEXDc"/>
    <property type="match status" value="1"/>
</dbReference>
<evidence type="ECO:0000256" key="4">
    <source>
        <dbReference type="ARBA" id="ARBA00022840"/>
    </source>
</evidence>
<dbReference type="InterPro" id="IPR014014">
    <property type="entry name" value="RNA_helicase_DEAD_Q_motif"/>
</dbReference>
<dbReference type="GO" id="GO:0016787">
    <property type="term" value="F:hydrolase activity"/>
    <property type="evidence" value="ECO:0007669"/>
    <property type="project" value="UniProtKB-KW"/>
</dbReference>
<keyword evidence="3 7" id="KW-0347">Helicase</keyword>
<dbReference type="PANTHER" id="PTHR47959">
    <property type="entry name" value="ATP-DEPENDENT RNA HELICASE RHLE-RELATED"/>
    <property type="match status" value="1"/>
</dbReference>
<evidence type="ECO:0000259" key="8">
    <source>
        <dbReference type="PROSITE" id="PS51192"/>
    </source>
</evidence>
<keyword evidence="4 7" id="KW-0067">ATP-binding</keyword>
<dbReference type="SUPFAM" id="SSF52540">
    <property type="entry name" value="P-loop containing nucleoside triphosphate hydrolases"/>
    <property type="match status" value="1"/>
</dbReference>
<name>A0A918N5F2_9GAMM</name>
<feature type="short sequence motif" description="Q motif" evidence="6">
    <location>
        <begin position="3"/>
        <end position="31"/>
    </location>
</feature>
<dbReference type="GO" id="GO:0003676">
    <property type="term" value="F:nucleic acid binding"/>
    <property type="evidence" value="ECO:0007669"/>
    <property type="project" value="InterPro"/>
</dbReference>
<dbReference type="InterPro" id="IPR011545">
    <property type="entry name" value="DEAD/DEAH_box_helicase_dom"/>
</dbReference>
<dbReference type="InterPro" id="IPR027417">
    <property type="entry name" value="P-loop_NTPase"/>
</dbReference>
<dbReference type="SMART" id="SM00490">
    <property type="entry name" value="HELICc"/>
    <property type="match status" value="1"/>
</dbReference>
<dbReference type="Proteomes" id="UP000626148">
    <property type="component" value="Unassembled WGS sequence"/>
</dbReference>
<accession>A0A918N5F2</accession>
<dbReference type="Gene3D" id="3.30.70.330">
    <property type="match status" value="1"/>
</dbReference>
<keyword evidence="12" id="KW-1185">Reference proteome</keyword>
<organism evidence="11 12">
    <name type="scientific">Saccharospirillum salsuginis</name>
    <dbReference type="NCBI Taxonomy" id="418750"/>
    <lineage>
        <taxon>Bacteria</taxon>
        <taxon>Pseudomonadati</taxon>
        <taxon>Pseudomonadota</taxon>
        <taxon>Gammaproteobacteria</taxon>
        <taxon>Oceanospirillales</taxon>
        <taxon>Saccharospirillaceae</taxon>
        <taxon>Saccharospirillum</taxon>
    </lineage>
</organism>
<dbReference type="InterPro" id="IPR000629">
    <property type="entry name" value="RNA-helicase_DEAD-box_CS"/>
</dbReference>
<dbReference type="InterPro" id="IPR005580">
    <property type="entry name" value="DbpA/CsdA_RNA-bd_dom"/>
</dbReference>
<dbReference type="RefSeq" id="WP_229805080.1">
    <property type="nucleotide sequence ID" value="NZ_BMXR01000001.1"/>
</dbReference>